<accession>A0A7R9U0T7</accession>
<evidence type="ECO:0000256" key="4">
    <source>
        <dbReference type="ARBA" id="ARBA00022679"/>
    </source>
</evidence>
<dbReference type="Gene3D" id="3.40.640.10">
    <property type="entry name" value="Type I PLP-dependent aspartate aminotransferase-like (Major domain)"/>
    <property type="match status" value="1"/>
</dbReference>
<dbReference type="PANTHER" id="PTHR13693:SF3">
    <property type="entry name" value="LD36009P"/>
    <property type="match status" value="1"/>
</dbReference>
<evidence type="ECO:0000256" key="3">
    <source>
        <dbReference type="ARBA" id="ARBA00013220"/>
    </source>
</evidence>
<dbReference type="PROSITE" id="PS00599">
    <property type="entry name" value="AA_TRANSFER_CLASS_2"/>
    <property type="match status" value="1"/>
</dbReference>
<feature type="domain" description="Aminotransferase class I/classII large" evidence="8">
    <location>
        <begin position="2"/>
        <end position="292"/>
    </location>
</feature>
<evidence type="ECO:0000256" key="5">
    <source>
        <dbReference type="ARBA" id="ARBA00022898"/>
    </source>
</evidence>
<dbReference type="AlphaFoldDB" id="A0A7R9U0T7"/>
<evidence type="ECO:0000259" key="8">
    <source>
        <dbReference type="Pfam" id="PF00155"/>
    </source>
</evidence>
<dbReference type="GO" id="GO:0030170">
    <property type="term" value="F:pyridoxal phosphate binding"/>
    <property type="evidence" value="ECO:0007669"/>
    <property type="project" value="InterPro"/>
</dbReference>
<comment type="similarity">
    <text evidence="2 7">Belongs to the class-II pyridoxal-phosphate-dependent aminotransferase family.</text>
</comment>
<dbReference type="EC" id="2.3.1.50" evidence="3"/>
<dbReference type="GO" id="GO:0016020">
    <property type="term" value="C:membrane"/>
    <property type="evidence" value="ECO:0007669"/>
    <property type="project" value="GOC"/>
</dbReference>
<dbReference type="InterPro" id="IPR015424">
    <property type="entry name" value="PyrdxlP-dep_Trfase"/>
</dbReference>
<dbReference type="GO" id="GO:0004758">
    <property type="term" value="F:serine C-palmitoyltransferase activity"/>
    <property type="evidence" value="ECO:0007669"/>
    <property type="project" value="UniProtKB-EC"/>
</dbReference>
<dbReference type="GO" id="GO:0046513">
    <property type="term" value="P:ceramide biosynthetic process"/>
    <property type="evidence" value="ECO:0007669"/>
    <property type="project" value="TreeGrafter"/>
</dbReference>
<keyword evidence="4" id="KW-0808">Transferase</keyword>
<evidence type="ECO:0000256" key="1">
    <source>
        <dbReference type="ARBA" id="ARBA00001933"/>
    </source>
</evidence>
<evidence type="ECO:0000256" key="2">
    <source>
        <dbReference type="ARBA" id="ARBA00008392"/>
    </source>
</evidence>
<dbReference type="InterPro" id="IPR004839">
    <property type="entry name" value="Aminotransferase_I/II_large"/>
</dbReference>
<dbReference type="InterPro" id="IPR050087">
    <property type="entry name" value="AON_synthase_class-II"/>
</dbReference>
<dbReference type="InterPro" id="IPR001917">
    <property type="entry name" value="Aminotrans_II_pyridoxalP_BS"/>
</dbReference>
<dbReference type="EMBL" id="HBEA01000566">
    <property type="protein sequence ID" value="CAD8250957.1"/>
    <property type="molecule type" value="Transcribed_RNA"/>
</dbReference>
<evidence type="ECO:0000256" key="7">
    <source>
        <dbReference type="RuleBase" id="RU003693"/>
    </source>
</evidence>
<dbReference type="Pfam" id="PF00155">
    <property type="entry name" value="Aminotran_1_2"/>
    <property type="match status" value="1"/>
</dbReference>
<dbReference type="GO" id="GO:0046512">
    <property type="term" value="P:sphingosine biosynthetic process"/>
    <property type="evidence" value="ECO:0007669"/>
    <property type="project" value="TreeGrafter"/>
</dbReference>
<keyword evidence="5 7" id="KW-0663">Pyridoxal phosphate</keyword>
<gene>
    <name evidence="9" type="ORF">PPYR1160_LOCUS448</name>
</gene>
<sequence length="309" mass="34086">MGYGTNATVLPALCGKGDLIVSDKLNHSSIVNGCRASGAHVRSFAHNDPMQLDQILRESIALGQPRTRLRWKKVLVVVEGIYSMEGEICRLKEIAEVAKKYKAYVYLDEAHSIGALGKTGRGVTEYHGVDTKDVTICMGTFTKSFGGMGGYIAADKSIIQHLRRHCAGMIYHNAMSPVIAAQVLRALRIIRGEVCGDLGKRKLTALTENANFFRKSLIDMGLHLYGDWDSPIIPVLIYMPMKLGLFSRQCLKRGLAVVVVCFPATPLETGRVRFCISAAHTKEDMREALAKINEVADIARIKYSKQTFP</sequence>
<dbReference type="InterPro" id="IPR015421">
    <property type="entry name" value="PyrdxlP-dep_Trfase_major"/>
</dbReference>
<comment type="catalytic activity">
    <reaction evidence="6">
        <text>L-serine + hexadecanoyl-CoA + H(+) = 3-oxosphinganine + CO2 + CoA</text>
        <dbReference type="Rhea" id="RHEA:14761"/>
        <dbReference type="ChEBI" id="CHEBI:15378"/>
        <dbReference type="ChEBI" id="CHEBI:16526"/>
        <dbReference type="ChEBI" id="CHEBI:33384"/>
        <dbReference type="ChEBI" id="CHEBI:57287"/>
        <dbReference type="ChEBI" id="CHEBI:57379"/>
        <dbReference type="ChEBI" id="CHEBI:58299"/>
        <dbReference type="EC" id="2.3.1.50"/>
    </reaction>
</comment>
<evidence type="ECO:0000313" key="9">
    <source>
        <dbReference type="EMBL" id="CAD8250957.1"/>
    </source>
</evidence>
<dbReference type="PANTHER" id="PTHR13693">
    <property type="entry name" value="CLASS II AMINOTRANSFERASE/8-AMINO-7-OXONONANOATE SYNTHASE"/>
    <property type="match status" value="1"/>
</dbReference>
<proteinExistence type="inferred from homology"/>
<dbReference type="SUPFAM" id="SSF53383">
    <property type="entry name" value="PLP-dependent transferases"/>
    <property type="match status" value="1"/>
</dbReference>
<reference evidence="9" key="1">
    <citation type="submission" date="2021-01" db="EMBL/GenBank/DDBJ databases">
        <authorList>
            <person name="Corre E."/>
            <person name="Pelletier E."/>
            <person name="Niang G."/>
            <person name="Scheremetjew M."/>
            <person name="Finn R."/>
            <person name="Kale V."/>
            <person name="Holt S."/>
            <person name="Cochrane G."/>
            <person name="Meng A."/>
            <person name="Brown T."/>
            <person name="Cohen L."/>
        </authorList>
    </citation>
    <scope>NUCLEOTIDE SEQUENCE</scope>
    <source>
        <strain evidence="9">CCMP2078</strain>
    </source>
</reference>
<dbReference type="GO" id="GO:0017059">
    <property type="term" value="C:serine palmitoyltransferase complex"/>
    <property type="evidence" value="ECO:0007669"/>
    <property type="project" value="TreeGrafter"/>
</dbReference>
<protein>
    <recommendedName>
        <fullName evidence="3">serine C-palmitoyltransferase</fullName>
        <ecNumber evidence="3">2.3.1.50</ecNumber>
    </recommendedName>
</protein>
<name>A0A7R9U0T7_9STRA</name>
<comment type="cofactor">
    <cofactor evidence="1 7">
        <name>pyridoxal 5'-phosphate</name>
        <dbReference type="ChEBI" id="CHEBI:597326"/>
    </cofactor>
</comment>
<dbReference type="Gene3D" id="3.90.1150.10">
    <property type="entry name" value="Aspartate Aminotransferase, domain 1"/>
    <property type="match status" value="1"/>
</dbReference>
<organism evidence="9">
    <name type="scientific">Pinguiococcus pyrenoidosus</name>
    <dbReference type="NCBI Taxonomy" id="172671"/>
    <lineage>
        <taxon>Eukaryota</taxon>
        <taxon>Sar</taxon>
        <taxon>Stramenopiles</taxon>
        <taxon>Ochrophyta</taxon>
        <taxon>Pinguiophyceae</taxon>
        <taxon>Pinguiochrysidales</taxon>
        <taxon>Pinguiochrysidaceae</taxon>
        <taxon>Pinguiococcus</taxon>
    </lineage>
</organism>
<evidence type="ECO:0000256" key="6">
    <source>
        <dbReference type="ARBA" id="ARBA00048528"/>
    </source>
</evidence>
<dbReference type="InterPro" id="IPR015422">
    <property type="entry name" value="PyrdxlP-dep_Trfase_small"/>
</dbReference>